<dbReference type="Proteomes" id="UP000439903">
    <property type="component" value="Unassembled WGS sequence"/>
</dbReference>
<dbReference type="Gene3D" id="1.10.150.50">
    <property type="entry name" value="Transcription Factor, Ets-1"/>
    <property type="match status" value="1"/>
</dbReference>
<dbReference type="OrthoDB" id="2488896at2759"/>
<accession>A0A8H4B317</accession>
<protein>
    <submittedName>
        <fullName evidence="1">Crinkler CRN family protein</fullName>
    </submittedName>
</protein>
<reference evidence="1 2" key="1">
    <citation type="journal article" date="2019" name="Environ. Microbiol.">
        <title>At the nexus of three kingdoms: the genome of the mycorrhizal fungus Gigaspora margarita provides insights into plant, endobacterial and fungal interactions.</title>
        <authorList>
            <person name="Venice F."/>
            <person name="Ghignone S."/>
            <person name="Salvioli di Fossalunga A."/>
            <person name="Amselem J."/>
            <person name="Novero M."/>
            <person name="Xianan X."/>
            <person name="Sedzielewska Toro K."/>
            <person name="Morin E."/>
            <person name="Lipzen A."/>
            <person name="Grigoriev I.V."/>
            <person name="Henrissat B."/>
            <person name="Martin F.M."/>
            <person name="Bonfante P."/>
        </authorList>
    </citation>
    <scope>NUCLEOTIDE SEQUENCE [LARGE SCALE GENOMIC DNA]</scope>
    <source>
        <strain evidence="1 2">BEG34</strain>
    </source>
</reference>
<dbReference type="InterPro" id="IPR013761">
    <property type="entry name" value="SAM/pointed_sf"/>
</dbReference>
<name>A0A8H4B317_GIGMA</name>
<keyword evidence="2" id="KW-1185">Reference proteome</keyword>
<dbReference type="EMBL" id="WTPW01000038">
    <property type="protein sequence ID" value="KAF0555793.1"/>
    <property type="molecule type" value="Genomic_DNA"/>
</dbReference>
<dbReference type="AlphaFoldDB" id="A0A8H4B317"/>
<organism evidence="1 2">
    <name type="scientific">Gigaspora margarita</name>
    <dbReference type="NCBI Taxonomy" id="4874"/>
    <lineage>
        <taxon>Eukaryota</taxon>
        <taxon>Fungi</taxon>
        <taxon>Fungi incertae sedis</taxon>
        <taxon>Mucoromycota</taxon>
        <taxon>Glomeromycotina</taxon>
        <taxon>Glomeromycetes</taxon>
        <taxon>Diversisporales</taxon>
        <taxon>Gigasporaceae</taxon>
        <taxon>Gigaspora</taxon>
    </lineage>
</organism>
<comment type="caution">
    <text evidence="1">The sequence shown here is derived from an EMBL/GenBank/DDBJ whole genome shotgun (WGS) entry which is preliminary data.</text>
</comment>
<sequence length="380" mass="43573">MSTFDFTTSTLTFEVIQGWTVETVEAFLKFKQKDFSLNDAEIQKFVDCSINGPALLNVNFDDLISLVGLKVGPALNISHGKKCHREFKDNTPTYCRQIATPFESLPNISELNSALLQSFNLKIPLSPILYNKCKVFCNGFPIFEYFVECPWEIRLDEEDACYPEEFSNYCNAALQGAEVGSSEFSRISDWYSLIHHPTNVLRQHFPTNHLWKAYRNTKDSSITLAGLRPDYWECFNGVLVFKGEEKPTENDLIDAKRLLISKMGAWNRCLYGDLKYILAYAVGGAYLQFYAIDPSFNLHLISDTLNLDHLKDRVKALICIFNIHRIIRSMESLLPETVVPVFKLSKRTYGDIFITDTEIVKRITSFKTYPFSNITVLSYI</sequence>
<evidence type="ECO:0000313" key="1">
    <source>
        <dbReference type="EMBL" id="KAF0555793.1"/>
    </source>
</evidence>
<evidence type="ECO:0000313" key="2">
    <source>
        <dbReference type="Proteomes" id="UP000439903"/>
    </source>
</evidence>
<gene>
    <name evidence="1" type="ORF">F8M41_016784</name>
</gene>
<proteinExistence type="predicted"/>
<dbReference type="SUPFAM" id="SSF47769">
    <property type="entry name" value="SAM/Pointed domain"/>
    <property type="match status" value="1"/>
</dbReference>